<dbReference type="GO" id="GO:0006883">
    <property type="term" value="P:intracellular sodium ion homeostasis"/>
    <property type="evidence" value="ECO:0007669"/>
    <property type="project" value="TreeGrafter"/>
</dbReference>
<evidence type="ECO:0000256" key="10">
    <source>
        <dbReference type="ARBA" id="ARBA00023136"/>
    </source>
</evidence>
<dbReference type="InterPro" id="IPR008250">
    <property type="entry name" value="ATPase_P-typ_transduc_dom_A_sf"/>
</dbReference>
<evidence type="ECO:0000256" key="2">
    <source>
        <dbReference type="ARBA" id="ARBA00005675"/>
    </source>
</evidence>
<dbReference type="EMBL" id="JACNFK010000023">
    <property type="protein sequence ID" value="MBC8519398.1"/>
    <property type="molecule type" value="Genomic_DNA"/>
</dbReference>
<dbReference type="InterPro" id="IPR059000">
    <property type="entry name" value="ATPase_P-type_domA"/>
</dbReference>
<keyword evidence="5" id="KW-0547">Nucleotide-binding</keyword>
<sequence>MRETVTANEPVDSPHARSVDELLEMLDASVHGLDQNEVQRRRLEYGLNTLPQPPKPGIMAIFIRQFFSPLIYVLLFAALVSLSLGHYLDAIFIAAVLLINATIGTVQEHSAEKSAKALRSMVRTVANVLREGEPLELDSEELLPGDIVFLGSGNRVPADIRLISAKGVEVDESLLTGESLAVAKSSEGAYALDSAVGDRLNMLFSGSIIVRGRCHGLVVATGEQTEIGKIAGSLSATESAKPPLLLRMEDFTRVIALVFGVIALLLIVVELVLGAPFQEVFLLAVALAVSVIPEGLPVAITVALAIGANRMAKRNVVVRRLYAVEALGSCTFIASDKTGTLTVNEMAVAMVALPGGELLRIDGRENLQDHLPVSQQQQLGALARSVALNNEAYLGMRNGKWVHHGDAVDVALQIFAYRAGVIRQDAMSEYPLVEDIPFESENRFSASLHQHGDRELVFVKGALEALLPMCAGMALADGKMEIDEKVVLAQSEQLAREGYRILAVAGGVRQIADGSPFTVMDLEGLTFLGLVGMIDPLRQEVKGAIESCRHAGIDVSMVTGDHPVTALAIARELGMAESEQQVVTGYQLRQAEEDGEAAVDRLTRDTRVFARVDPSQKVVITRSLIRNGHFIAMTGDGANDAPALNAANVGVSMGVQGTDVARESSDMILVDDNFTSIVSGIEEGRVAYANVRKVIFLLISTGAAEVVLFFLALMAGVALPLLPAQLLWLNLVTNGIQDVALAFEPAEGDEMRRPPRSPEEPIFNRLMVERIIVSSLMMGVTAFILYWNLTHVLGMDIDAARNSTLLLMVLFENVHVFNCRSESRSIFQLSPLRNPLLLFGTVLAQLIHIGAMYVPWLQRVLGVQPISFEHWLQLLGIALLLMVVMEIQKKINRHHPGNGPLLAAG</sequence>
<evidence type="ECO:0000256" key="5">
    <source>
        <dbReference type="ARBA" id="ARBA00022741"/>
    </source>
</evidence>
<dbReference type="InterPro" id="IPR018303">
    <property type="entry name" value="ATPase_P-typ_P_site"/>
</dbReference>
<keyword evidence="8" id="KW-1278">Translocase</keyword>
<dbReference type="PANTHER" id="PTHR43294">
    <property type="entry name" value="SODIUM/POTASSIUM-TRANSPORTING ATPASE SUBUNIT ALPHA"/>
    <property type="match status" value="1"/>
</dbReference>
<dbReference type="InterPro" id="IPR001757">
    <property type="entry name" value="P_typ_ATPase"/>
</dbReference>
<evidence type="ECO:0000256" key="4">
    <source>
        <dbReference type="ARBA" id="ARBA00022692"/>
    </source>
</evidence>
<feature type="transmembrane region" description="Helical" evidence="11">
    <location>
        <begin position="66"/>
        <end position="84"/>
    </location>
</feature>
<dbReference type="InterPro" id="IPR023214">
    <property type="entry name" value="HAD_sf"/>
</dbReference>
<reference evidence="13 14" key="1">
    <citation type="submission" date="2020-08" db="EMBL/GenBank/DDBJ databases">
        <title>Bridging the membrane lipid divide: bacteria of the FCB group superphylum have the potential to synthesize archaeal ether lipids.</title>
        <authorList>
            <person name="Villanueva L."/>
            <person name="Von Meijenfeldt F.A.B."/>
            <person name="Westbye A.B."/>
            <person name="Yadav S."/>
            <person name="Hopmans E.C."/>
            <person name="Dutilh B.E."/>
            <person name="Sinninghe Damste J.S."/>
        </authorList>
    </citation>
    <scope>NUCLEOTIDE SEQUENCE [LARGE SCALE GENOMIC DNA]</scope>
    <source>
        <strain evidence="13">NIOZ-UU100</strain>
    </source>
</reference>
<dbReference type="PANTHER" id="PTHR43294:SF20">
    <property type="entry name" value="P-TYPE ATPASE"/>
    <property type="match status" value="1"/>
</dbReference>
<dbReference type="SUPFAM" id="SSF81665">
    <property type="entry name" value="Calcium ATPase, transmembrane domain M"/>
    <property type="match status" value="1"/>
</dbReference>
<dbReference type="SFLD" id="SFLDG00002">
    <property type="entry name" value="C1.7:_P-type_atpase_like"/>
    <property type="match status" value="1"/>
</dbReference>
<protein>
    <submittedName>
        <fullName evidence="13">HAD-IC family P-type ATPase</fullName>
    </submittedName>
</protein>
<keyword evidence="10 11" id="KW-0472">Membrane</keyword>
<comment type="similarity">
    <text evidence="2">Belongs to the cation transport ATPase (P-type) (TC 3.A.3) family. Type IIA subfamily.</text>
</comment>
<dbReference type="GO" id="GO:0030007">
    <property type="term" value="P:intracellular potassium ion homeostasis"/>
    <property type="evidence" value="ECO:0007669"/>
    <property type="project" value="TreeGrafter"/>
</dbReference>
<dbReference type="InterPro" id="IPR004014">
    <property type="entry name" value="ATPase_P-typ_cation-transptr_N"/>
</dbReference>
<dbReference type="Gene3D" id="2.70.150.10">
    <property type="entry name" value="Calcium-transporting ATPase, cytoplasmic transduction domain A"/>
    <property type="match status" value="1"/>
</dbReference>
<organism evidence="13 14">
    <name type="scientific">Candidatus Thiopontia autotrophica</name>
    <dbReference type="NCBI Taxonomy" id="2841688"/>
    <lineage>
        <taxon>Bacteria</taxon>
        <taxon>Pseudomonadati</taxon>
        <taxon>Pseudomonadota</taxon>
        <taxon>Gammaproteobacteria</taxon>
        <taxon>Candidatus Thiopontia</taxon>
    </lineage>
</organism>
<feature type="transmembrane region" description="Helical" evidence="11">
    <location>
        <begin position="254"/>
        <end position="275"/>
    </location>
</feature>
<evidence type="ECO:0000313" key="13">
    <source>
        <dbReference type="EMBL" id="MBC8519398.1"/>
    </source>
</evidence>
<dbReference type="SUPFAM" id="SSF81660">
    <property type="entry name" value="Metal cation-transporting ATPase, ATP-binding domain N"/>
    <property type="match status" value="1"/>
</dbReference>
<dbReference type="SMART" id="SM00831">
    <property type="entry name" value="Cation_ATPase_N"/>
    <property type="match status" value="1"/>
</dbReference>
<dbReference type="SFLD" id="SFLDS00003">
    <property type="entry name" value="Haloacid_Dehalogenase"/>
    <property type="match status" value="1"/>
</dbReference>
<dbReference type="GO" id="GO:0016887">
    <property type="term" value="F:ATP hydrolysis activity"/>
    <property type="evidence" value="ECO:0007669"/>
    <property type="project" value="InterPro"/>
</dbReference>
<evidence type="ECO:0000256" key="8">
    <source>
        <dbReference type="ARBA" id="ARBA00022967"/>
    </source>
</evidence>
<keyword evidence="6" id="KW-0067">ATP-binding</keyword>
<name>A0A8J6NYZ5_9GAMM</name>
<feature type="transmembrane region" description="Helical" evidence="11">
    <location>
        <begin position="868"/>
        <end position="885"/>
    </location>
</feature>
<dbReference type="NCBIfam" id="TIGR01494">
    <property type="entry name" value="ATPase_P-type"/>
    <property type="match status" value="2"/>
</dbReference>
<keyword evidence="7" id="KW-0460">Magnesium</keyword>
<feature type="transmembrane region" description="Helical" evidence="11">
    <location>
        <begin position="90"/>
        <end position="106"/>
    </location>
</feature>
<dbReference type="FunFam" id="2.70.150.10:FF:000160">
    <property type="entry name" value="Sarcoplasmic/endoplasmic reticulum calcium ATPase 1"/>
    <property type="match status" value="1"/>
</dbReference>
<dbReference type="PROSITE" id="PS00154">
    <property type="entry name" value="ATPASE_E1_E2"/>
    <property type="match status" value="1"/>
</dbReference>
<dbReference type="InterPro" id="IPR023298">
    <property type="entry name" value="ATPase_P-typ_TM_dom_sf"/>
</dbReference>
<dbReference type="PRINTS" id="PR00120">
    <property type="entry name" value="HATPASE"/>
</dbReference>
<dbReference type="GO" id="GO:1902600">
    <property type="term" value="P:proton transmembrane transport"/>
    <property type="evidence" value="ECO:0007669"/>
    <property type="project" value="TreeGrafter"/>
</dbReference>
<dbReference type="GO" id="GO:0005524">
    <property type="term" value="F:ATP binding"/>
    <property type="evidence" value="ECO:0007669"/>
    <property type="project" value="UniProtKB-KW"/>
</dbReference>
<dbReference type="InterPro" id="IPR036412">
    <property type="entry name" value="HAD-like_sf"/>
</dbReference>
<evidence type="ECO:0000256" key="3">
    <source>
        <dbReference type="ARBA" id="ARBA00022553"/>
    </source>
</evidence>
<dbReference type="Pfam" id="PF00122">
    <property type="entry name" value="E1-E2_ATPase"/>
    <property type="match status" value="1"/>
</dbReference>
<evidence type="ECO:0000259" key="12">
    <source>
        <dbReference type="SMART" id="SM00831"/>
    </source>
</evidence>
<evidence type="ECO:0000256" key="1">
    <source>
        <dbReference type="ARBA" id="ARBA00004127"/>
    </source>
</evidence>
<evidence type="ECO:0000313" key="14">
    <source>
        <dbReference type="Proteomes" id="UP000654401"/>
    </source>
</evidence>
<feature type="transmembrane region" description="Helical" evidence="11">
    <location>
        <begin position="767"/>
        <end position="787"/>
    </location>
</feature>
<evidence type="ECO:0000256" key="6">
    <source>
        <dbReference type="ARBA" id="ARBA00022840"/>
    </source>
</evidence>
<feature type="transmembrane region" description="Helical" evidence="11">
    <location>
        <begin position="281"/>
        <end position="306"/>
    </location>
</feature>
<feature type="transmembrane region" description="Helical" evidence="11">
    <location>
        <begin position="694"/>
        <end position="721"/>
    </location>
</feature>
<evidence type="ECO:0000256" key="9">
    <source>
        <dbReference type="ARBA" id="ARBA00022989"/>
    </source>
</evidence>
<dbReference type="Pfam" id="PF13246">
    <property type="entry name" value="Cation_ATPase"/>
    <property type="match status" value="1"/>
</dbReference>
<keyword evidence="9 11" id="KW-1133">Transmembrane helix</keyword>
<dbReference type="InterPro" id="IPR023299">
    <property type="entry name" value="ATPase_P-typ_cyto_dom_N"/>
</dbReference>
<comment type="subcellular location">
    <subcellularLocation>
        <location evidence="1">Endomembrane system</location>
        <topology evidence="1">Multi-pass membrane protein</topology>
    </subcellularLocation>
</comment>
<comment type="caution">
    <text evidence="13">The sequence shown here is derived from an EMBL/GenBank/DDBJ whole genome shotgun (WGS) entry which is preliminary data.</text>
</comment>
<dbReference type="Gene3D" id="3.40.50.1000">
    <property type="entry name" value="HAD superfamily/HAD-like"/>
    <property type="match status" value="1"/>
</dbReference>
<keyword evidence="3" id="KW-0597">Phosphoprotein</keyword>
<dbReference type="SUPFAM" id="SSF56784">
    <property type="entry name" value="HAD-like"/>
    <property type="match status" value="1"/>
</dbReference>
<dbReference type="AlphaFoldDB" id="A0A8J6NYZ5"/>
<dbReference type="GO" id="GO:0012505">
    <property type="term" value="C:endomembrane system"/>
    <property type="evidence" value="ECO:0007669"/>
    <property type="project" value="UniProtKB-SubCell"/>
</dbReference>
<dbReference type="SUPFAM" id="SSF81653">
    <property type="entry name" value="Calcium ATPase, transduction domain A"/>
    <property type="match status" value="1"/>
</dbReference>
<dbReference type="SFLD" id="SFLDF00027">
    <property type="entry name" value="p-type_atpase"/>
    <property type="match status" value="1"/>
</dbReference>
<accession>A0A8J6NYZ5</accession>
<dbReference type="GO" id="GO:0005886">
    <property type="term" value="C:plasma membrane"/>
    <property type="evidence" value="ECO:0007669"/>
    <property type="project" value="TreeGrafter"/>
</dbReference>
<dbReference type="GO" id="GO:1990573">
    <property type="term" value="P:potassium ion import across plasma membrane"/>
    <property type="evidence" value="ECO:0007669"/>
    <property type="project" value="TreeGrafter"/>
</dbReference>
<gene>
    <name evidence="13" type="ORF">H8D24_03200</name>
</gene>
<dbReference type="Pfam" id="PF00689">
    <property type="entry name" value="Cation_ATPase_C"/>
    <property type="match status" value="1"/>
</dbReference>
<proteinExistence type="inferred from homology"/>
<dbReference type="GO" id="GO:0036376">
    <property type="term" value="P:sodium ion export across plasma membrane"/>
    <property type="evidence" value="ECO:0007669"/>
    <property type="project" value="TreeGrafter"/>
</dbReference>
<dbReference type="GO" id="GO:0005391">
    <property type="term" value="F:P-type sodium:potassium-exchanging transporter activity"/>
    <property type="evidence" value="ECO:0007669"/>
    <property type="project" value="TreeGrafter"/>
</dbReference>
<dbReference type="InterPro" id="IPR050510">
    <property type="entry name" value="Cation_transp_ATPase_P-type"/>
</dbReference>
<dbReference type="InterPro" id="IPR006068">
    <property type="entry name" value="ATPase_P-typ_cation-transptr_C"/>
</dbReference>
<evidence type="ECO:0000256" key="7">
    <source>
        <dbReference type="ARBA" id="ARBA00022842"/>
    </source>
</evidence>
<dbReference type="InterPro" id="IPR044492">
    <property type="entry name" value="P_typ_ATPase_HD_dom"/>
</dbReference>
<dbReference type="Pfam" id="PF00690">
    <property type="entry name" value="Cation_ATPase_N"/>
    <property type="match status" value="1"/>
</dbReference>
<feature type="transmembrane region" description="Helical" evidence="11">
    <location>
        <begin position="836"/>
        <end position="856"/>
    </location>
</feature>
<dbReference type="Gene3D" id="3.40.1110.10">
    <property type="entry name" value="Calcium-transporting ATPase, cytoplasmic domain N"/>
    <property type="match status" value="1"/>
</dbReference>
<evidence type="ECO:0000256" key="11">
    <source>
        <dbReference type="SAM" id="Phobius"/>
    </source>
</evidence>
<dbReference type="PRINTS" id="PR00119">
    <property type="entry name" value="CATATPASE"/>
</dbReference>
<dbReference type="Gene3D" id="1.20.1110.10">
    <property type="entry name" value="Calcium-transporting ATPase, transmembrane domain"/>
    <property type="match status" value="1"/>
</dbReference>
<feature type="domain" description="Cation-transporting P-type ATPase N-terminal" evidence="12">
    <location>
        <begin position="13"/>
        <end position="86"/>
    </location>
</feature>
<dbReference type="Proteomes" id="UP000654401">
    <property type="component" value="Unassembled WGS sequence"/>
</dbReference>
<keyword evidence="4 11" id="KW-0812">Transmembrane</keyword>